<keyword evidence="7" id="KW-1071">Ligand-gated ion channel</keyword>
<dbReference type="SUPFAM" id="SSF81324">
    <property type="entry name" value="Voltage-gated potassium channels"/>
    <property type="match status" value="1"/>
</dbReference>
<dbReference type="eggNOG" id="KOG0500">
    <property type="taxonomic scope" value="Eukaryota"/>
</dbReference>
<dbReference type="GO" id="GO:0044877">
    <property type="term" value="F:protein-containing complex binding"/>
    <property type="evidence" value="ECO:0007669"/>
    <property type="project" value="TreeGrafter"/>
</dbReference>
<evidence type="ECO:0000256" key="9">
    <source>
        <dbReference type="SAM" id="MobiDB-lite"/>
    </source>
</evidence>
<protein>
    <recommendedName>
        <fullName evidence="11">Cyclic nucleotide-binding domain-containing protein</fullName>
    </recommendedName>
</protein>
<evidence type="ECO:0000256" key="6">
    <source>
        <dbReference type="ARBA" id="ARBA00023136"/>
    </source>
</evidence>
<dbReference type="InterPro" id="IPR018490">
    <property type="entry name" value="cNMP-bd_dom_sf"/>
</dbReference>
<name>A0A0L0SBG9_ALLM3</name>
<feature type="transmembrane region" description="Helical" evidence="10">
    <location>
        <begin position="168"/>
        <end position="189"/>
    </location>
</feature>
<feature type="region of interest" description="Disordered" evidence="9">
    <location>
        <begin position="572"/>
        <end position="605"/>
    </location>
</feature>
<keyword evidence="3 10" id="KW-0812">Transmembrane</keyword>
<keyword evidence="8" id="KW-0407">Ion channel</keyword>
<feature type="transmembrane region" description="Helical" evidence="10">
    <location>
        <begin position="63"/>
        <end position="84"/>
    </location>
</feature>
<dbReference type="PANTHER" id="PTHR45638:SF11">
    <property type="entry name" value="CYCLIC NUCLEOTIDE-GATED CATION CHANNEL SUBUNIT A"/>
    <property type="match status" value="1"/>
</dbReference>
<gene>
    <name evidence="12" type="ORF">AMAG_05204</name>
</gene>
<dbReference type="Gene3D" id="1.10.287.630">
    <property type="entry name" value="Helix hairpin bin"/>
    <property type="match status" value="1"/>
</dbReference>
<dbReference type="InterPro" id="IPR018488">
    <property type="entry name" value="cNMP-bd_CS"/>
</dbReference>
<feature type="transmembrane region" description="Helical" evidence="10">
    <location>
        <begin position="120"/>
        <end position="139"/>
    </location>
</feature>
<dbReference type="VEuPathDB" id="FungiDB:AMAG_05204"/>
<reference evidence="13" key="2">
    <citation type="submission" date="2009-11" db="EMBL/GenBank/DDBJ databases">
        <title>The Genome Sequence of Allomyces macrogynus strain ATCC 38327.</title>
        <authorList>
            <consortium name="The Broad Institute Genome Sequencing Platform"/>
            <person name="Russ C."/>
            <person name="Cuomo C."/>
            <person name="Shea T."/>
            <person name="Young S.K."/>
            <person name="Zeng Q."/>
            <person name="Koehrsen M."/>
            <person name="Haas B."/>
            <person name="Borodovsky M."/>
            <person name="Guigo R."/>
            <person name="Alvarado L."/>
            <person name="Berlin A."/>
            <person name="Borenstein D."/>
            <person name="Chen Z."/>
            <person name="Engels R."/>
            <person name="Freedman E."/>
            <person name="Gellesch M."/>
            <person name="Goldberg J."/>
            <person name="Griggs A."/>
            <person name="Gujja S."/>
            <person name="Heiman D."/>
            <person name="Hepburn T."/>
            <person name="Howarth C."/>
            <person name="Jen D."/>
            <person name="Larson L."/>
            <person name="Lewis B."/>
            <person name="Mehta T."/>
            <person name="Park D."/>
            <person name="Pearson M."/>
            <person name="Roberts A."/>
            <person name="Saif S."/>
            <person name="Shenoy N."/>
            <person name="Sisk P."/>
            <person name="Stolte C."/>
            <person name="Sykes S."/>
            <person name="Walk T."/>
            <person name="White J."/>
            <person name="Yandava C."/>
            <person name="Burger G."/>
            <person name="Gray M.W."/>
            <person name="Holland P.W.H."/>
            <person name="King N."/>
            <person name="Lang F.B.F."/>
            <person name="Roger A.J."/>
            <person name="Ruiz-Trillo I."/>
            <person name="Lander E."/>
            <person name="Nusbaum C."/>
        </authorList>
    </citation>
    <scope>NUCLEOTIDE SEQUENCE [LARGE SCALE GENOMIC DNA]</scope>
    <source>
        <strain evidence="13">ATCC 38327</strain>
    </source>
</reference>
<dbReference type="SUPFAM" id="SSF51206">
    <property type="entry name" value="cAMP-binding domain-like"/>
    <property type="match status" value="1"/>
</dbReference>
<dbReference type="PROSITE" id="PS00889">
    <property type="entry name" value="CNMP_BINDING_2"/>
    <property type="match status" value="1"/>
</dbReference>
<keyword evidence="6 10" id="KW-0472">Membrane</keyword>
<dbReference type="OrthoDB" id="2152421at2759"/>
<evidence type="ECO:0000313" key="13">
    <source>
        <dbReference type="Proteomes" id="UP000054350"/>
    </source>
</evidence>
<feature type="compositionally biased region" description="Basic and acidic residues" evidence="9">
    <location>
        <begin position="467"/>
        <end position="481"/>
    </location>
</feature>
<dbReference type="InterPro" id="IPR000595">
    <property type="entry name" value="cNMP-bd_dom"/>
</dbReference>
<reference evidence="12 13" key="1">
    <citation type="submission" date="2009-11" db="EMBL/GenBank/DDBJ databases">
        <title>Annotation of Allomyces macrogynus ATCC 38327.</title>
        <authorList>
            <consortium name="The Broad Institute Genome Sequencing Platform"/>
            <person name="Russ C."/>
            <person name="Cuomo C."/>
            <person name="Burger G."/>
            <person name="Gray M.W."/>
            <person name="Holland P.W.H."/>
            <person name="King N."/>
            <person name="Lang F.B.F."/>
            <person name="Roger A.J."/>
            <person name="Ruiz-Trillo I."/>
            <person name="Young S.K."/>
            <person name="Zeng Q."/>
            <person name="Gargeya S."/>
            <person name="Fitzgerald M."/>
            <person name="Haas B."/>
            <person name="Abouelleil A."/>
            <person name="Alvarado L."/>
            <person name="Arachchi H.M."/>
            <person name="Berlin A."/>
            <person name="Chapman S.B."/>
            <person name="Gearin G."/>
            <person name="Goldberg J."/>
            <person name="Griggs A."/>
            <person name="Gujja S."/>
            <person name="Hansen M."/>
            <person name="Heiman D."/>
            <person name="Howarth C."/>
            <person name="Larimer J."/>
            <person name="Lui A."/>
            <person name="MacDonald P.J.P."/>
            <person name="McCowen C."/>
            <person name="Montmayeur A."/>
            <person name="Murphy C."/>
            <person name="Neiman D."/>
            <person name="Pearson M."/>
            <person name="Priest M."/>
            <person name="Roberts A."/>
            <person name="Saif S."/>
            <person name="Shea T."/>
            <person name="Sisk P."/>
            <person name="Stolte C."/>
            <person name="Sykes S."/>
            <person name="Wortman J."/>
            <person name="Nusbaum C."/>
            <person name="Birren B."/>
        </authorList>
    </citation>
    <scope>NUCLEOTIDE SEQUENCE [LARGE SCALE GENOMIC DNA]</scope>
    <source>
        <strain evidence="12 13">ATCC 38327</strain>
    </source>
</reference>
<dbReference type="InterPro" id="IPR050866">
    <property type="entry name" value="CNG_cation_channel"/>
</dbReference>
<dbReference type="SMART" id="SM00100">
    <property type="entry name" value="cNMP"/>
    <property type="match status" value="1"/>
</dbReference>
<evidence type="ECO:0000256" key="7">
    <source>
        <dbReference type="ARBA" id="ARBA00023286"/>
    </source>
</evidence>
<feature type="compositionally biased region" description="Low complexity" evidence="9">
    <location>
        <begin position="507"/>
        <end position="517"/>
    </location>
</feature>
<dbReference type="InterPro" id="IPR014710">
    <property type="entry name" value="RmlC-like_jellyroll"/>
</dbReference>
<feature type="compositionally biased region" description="Gly residues" evidence="9">
    <location>
        <begin position="592"/>
        <end position="605"/>
    </location>
</feature>
<comment type="subcellular location">
    <subcellularLocation>
        <location evidence="1">Membrane</location>
        <topology evidence="1">Multi-pass membrane protein</topology>
    </subcellularLocation>
</comment>
<dbReference type="InterPro" id="IPR003938">
    <property type="entry name" value="K_chnl_volt-dep_EAG/ELK/ERG"/>
</dbReference>
<dbReference type="EMBL" id="GG745335">
    <property type="protein sequence ID" value="KNE59740.1"/>
    <property type="molecule type" value="Genomic_DNA"/>
</dbReference>
<dbReference type="GO" id="GO:0005249">
    <property type="term" value="F:voltage-gated potassium channel activity"/>
    <property type="evidence" value="ECO:0007669"/>
    <property type="project" value="InterPro"/>
</dbReference>
<keyword evidence="2" id="KW-0813">Transport</keyword>
<evidence type="ECO:0000256" key="3">
    <source>
        <dbReference type="ARBA" id="ARBA00022692"/>
    </source>
</evidence>
<proteinExistence type="predicted"/>
<evidence type="ECO:0000256" key="8">
    <source>
        <dbReference type="ARBA" id="ARBA00023303"/>
    </source>
</evidence>
<dbReference type="GO" id="GO:0016020">
    <property type="term" value="C:membrane"/>
    <property type="evidence" value="ECO:0007669"/>
    <property type="project" value="UniProtKB-SubCell"/>
</dbReference>
<dbReference type="Gene3D" id="1.10.287.70">
    <property type="match status" value="1"/>
</dbReference>
<dbReference type="STRING" id="578462.A0A0L0SBG9"/>
<evidence type="ECO:0000256" key="4">
    <source>
        <dbReference type="ARBA" id="ARBA00022989"/>
    </source>
</evidence>
<keyword evidence="13" id="KW-1185">Reference proteome</keyword>
<dbReference type="PROSITE" id="PS00888">
    <property type="entry name" value="CNMP_BINDING_1"/>
    <property type="match status" value="1"/>
</dbReference>
<dbReference type="GO" id="GO:0005221">
    <property type="term" value="F:intracellularly cyclic nucleotide-activated monoatomic cation channel activity"/>
    <property type="evidence" value="ECO:0007669"/>
    <property type="project" value="InterPro"/>
</dbReference>
<dbReference type="PANTHER" id="PTHR45638">
    <property type="entry name" value="CYCLIC NUCLEOTIDE-GATED CATION CHANNEL SUBUNIT A"/>
    <property type="match status" value="1"/>
</dbReference>
<accession>A0A0L0SBG9</accession>
<evidence type="ECO:0000313" key="12">
    <source>
        <dbReference type="EMBL" id="KNE59740.1"/>
    </source>
</evidence>
<evidence type="ECO:0000256" key="10">
    <source>
        <dbReference type="SAM" id="Phobius"/>
    </source>
</evidence>
<feature type="compositionally biased region" description="Polar residues" evidence="9">
    <location>
        <begin position="446"/>
        <end position="458"/>
    </location>
</feature>
<feature type="domain" description="Cyclic nucleotide-binding" evidence="11">
    <location>
        <begin position="356"/>
        <end position="444"/>
    </location>
</feature>
<dbReference type="PRINTS" id="PR01463">
    <property type="entry name" value="EAGCHANLFMLY"/>
</dbReference>
<evidence type="ECO:0000256" key="2">
    <source>
        <dbReference type="ARBA" id="ARBA00022448"/>
    </source>
</evidence>
<dbReference type="Proteomes" id="UP000054350">
    <property type="component" value="Unassembled WGS sequence"/>
</dbReference>
<dbReference type="AlphaFoldDB" id="A0A0L0SBG9"/>
<sequence>MTSARYLAVDARDLTLWQLATRWVILPTSPWYRAWQLLTLIGIYLTVLLEPFVMAFARQSAPLIAICYTLDALFIVDMFLRFHVPFVEDRTLVMDVARISRRMLAGDFWVDLASLIPLEAIAPAVILPGALPTLAEAVLRMNRLIRVTRVLAYFEQTQNDLYKSMWGFCIKFAFLISTVCHWFACVIYVSGCYDDCTATTSLTDRWPSLMLPREDIRTMPLVSRYLTSLYFSVFTISTTGYGLPTATNSEERIVAIVGSALCNFVFGYCTGTVTSLLTNSRGLQVQFQQKIEAVKEHMQQRAFPEDLQSRVLDYYSFHHLQTGGFNAADLLLRLPPAFYADVAMKMNEQLLRKVPFLSEASVPVIKALSRSLRPELFLPGDLMVTKGDAGKDMFFIRRGKAEVVSEDLSEVYDAMGEGTYFGELAILTTDTKRTANIRAGADLRTSAPSTSNRSTTSLAPLPGTCRGKIEGTAQHRLDRRQIPPGASGNPRPVNGECGWGRNSGITPSSPRLSRAVAAPPPPLVRASQSQGSGTANVAAAAAASKRPLPLTHRASLPATSLVAGPMGVSHRRSVDPAAAGGVDATGVRDGAQLGGGGAGGRAVVE</sequence>
<dbReference type="Gene3D" id="2.60.120.10">
    <property type="entry name" value="Jelly Rolls"/>
    <property type="match status" value="1"/>
</dbReference>
<keyword evidence="4 10" id="KW-1133">Transmembrane helix</keyword>
<keyword evidence="5" id="KW-0406">Ion transport</keyword>
<feature type="region of interest" description="Disordered" evidence="9">
    <location>
        <begin position="439"/>
        <end position="540"/>
    </location>
</feature>
<organism evidence="12 13">
    <name type="scientific">Allomyces macrogynus (strain ATCC 38327)</name>
    <name type="common">Allomyces javanicus var. macrogynus</name>
    <dbReference type="NCBI Taxonomy" id="578462"/>
    <lineage>
        <taxon>Eukaryota</taxon>
        <taxon>Fungi</taxon>
        <taxon>Fungi incertae sedis</taxon>
        <taxon>Blastocladiomycota</taxon>
        <taxon>Blastocladiomycetes</taxon>
        <taxon>Blastocladiales</taxon>
        <taxon>Blastocladiaceae</taxon>
        <taxon>Allomyces</taxon>
    </lineage>
</organism>
<evidence type="ECO:0000256" key="1">
    <source>
        <dbReference type="ARBA" id="ARBA00004141"/>
    </source>
</evidence>
<feature type="transmembrane region" description="Helical" evidence="10">
    <location>
        <begin position="34"/>
        <end position="56"/>
    </location>
</feature>
<dbReference type="Pfam" id="PF00027">
    <property type="entry name" value="cNMP_binding"/>
    <property type="match status" value="1"/>
</dbReference>
<dbReference type="CDD" id="cd00038">
    <property type="entry name" value="CAP_ED"/>
    <property type="match status" value="1"/>
</dbReference>
<dbReference type="PROSITE" id="PS50042">
    <property type="entry name" value="CNMP_BINDING_3"/>
    <property type="match status" value="1"/>
</dbReference>
<evidence type="ECO:0000259" key="11">
    <source>
        <dbReference type="PROSITE" id="PS50042"/>
    </source>
</evidence>
<evidence type="ECO:0000256" key="5">
    <source>
        <dbReference type="ARBA" id="ARBA00023065"/>
    </source>
</evidence>